<evidence type="ECO:0000313" key="2">
    <source>
        <dbReference type="EMBL" id="KAF4617241.1"/>
    </source>
</evidence>
<feature type="region of interest" description="Disordered" evidence="1">
    <location>
        <begin position="36"/>
        <end position="73"/>
    </location>
</feature>
<organism evidence="2 3">
    <name type="scientific">Agrocybe pediades</name>
    <dbReference type="NCBI Taxonomy" id="84607"/>
    <lineage>
        <taxon>Eukaryota</taxon>
        <taxon>Fungi</taxon>
        <taxon>Dikarya</taxon>
        <taxon>Basidiomycota</taxon>
        <taxon>Agaricomycotina</taxon>
        <taxon>Agaricomycetes</taxon>
        <taxon>Agaricomycetidae</taxon>
        <taxon>Agaricales</taxon>
        <taxon>Agaricineae</taxon>
        <taxon>Strophariaceae</taxon>
        <taxon>Agrocybe</taxon>
    </lineage>
</organism>
<evidence type="ECO:0000256" key="1">
    <source>
        <dbReference type="SAM" id="MobiDB-lite"/>
    </source>
</evidence>
<sequence>MQQQQTQRTVLTAPQPGYAAPIAALNLGQLTASAGSMPVPPQAAMTRQQQPSMPGMSMPHPHPHQHTSKGPSSTLQINISIPLPMPAHSLFTPITPFTPGFDPSRAASPHPFLLPVTPIVPAFVKPLASSGKGGVSPTLKPVGFDESVFGGRQEGSGVEEKERRSVETLDDEQGYPIPAPRRRGSGEGTGWA</sequence>
<dbReference type="AlphaFoldDB" id="A0A8H4QUV1"/>
<feature type="compositionally biased region" description="Basic and acidic residues" evidence="1">
    <location>
        <begin position="158"/>
        <end position="167"/>
    </location>
</feature>
<proteinExistence type="predicted"/>
<dbReference type="Proteomes" id="UP000521872">
    <property type="component" value="Unassembled WGS sequence"/>
</dbReference>
<accession>A0A8H4QUV1</accession>
<evidence type="ECO:0000313" key="3">
    <source>
        <dbReference type="Proteomes" id="UP000521872"/>
    </source>
</evidence>
<comment type="caution">
    <text evidence="2">The sequence shown here is derived from an EMBL/GenBank/DDBJ whole genome shotgun (WGS) entry which is preliminary data.</text>
</comment>
<dbReference type="EMBL" id="JAACJL010000030">
    <property type="protein sequence ID" value="KAF4617241.1"/>
    <property type="molecule type" value="Genomic_DNA"/>
</dbReference>
<name>A0A8H4QUV1_9AGAR</name>
<feature type="compositionally biased region" description="Low complexity" evidence="1">
    <location>
        <begin position="48"/>
        <end position="59"/>
    </location>
</feature>
<protein>
    <submittedName>
        <fullName evidence="2">Uncharacterized protein</fullName>
    </submittedName>
</protein>
<gene>
    <name evidence="2" type="ORF">D9613_006393</name>
</gene>
<keyword evidence="3" id="KW-1185">Reference proteome</keyword>
<feature type="region of interest" description="Disordered" evidence="1">
    <location>
        <begin position="145"/>
        <end position="192"/>
    </location>
</feature>
<reference evidence="2 3" key="1">
    <citation type="submission" date="2019-12" db="EMBL/GenBank/DDBJ databases">
        <authorList>
            <person name="Floudas D."/>
            <person name="Bentzer J."/>
            <person name="Ahren D."/>
            <person name="Johansson T."/>
            <person name="Persson P."/>
            <person name="Tunlid A."/>
        </authorList>
    </citation>
    <scope>NUCLEOTIDE SEQUENCE [LARGE SCALE GENOMIC DNA]</scope>
    <source>
        <strain evidence="2 3">CBS 102.39</strain>
    </source>
</reference>